<gene>
    <name evidence="2" type="ORF">LIER_05251</name>
</gene>
<evidence type="ECO:0000313" key="3">
    <source>
        <dbReference type="Proteomes" id="UP001454036"/>
    </source>
</evidence>
<sequence length="231" mass="26805">MHQLNSNFEIPWDDGLDDSMMSLPSPVIDWKTPYQLLSNKPPDLSMLKVFGCLCYATNNAPHKNKFDLRAFPCIFLGYPPGQKAYRLYNIRIKAVIISRDVIFHENLFPYYNVTSKSVLVPTDQCHIDQTRDSLPCVPVDHDISCDEIHRTQQDMVEDVLDPFMHILDLVQSHTPVLARHFTRNRQPPSWMQDYIVNKACSSHTIHEYSTVHVQYLANLSQEHEPYSFKQA</sequence>
<accession>A0AAV3P0F7</accession>
<proteinExistence type="predicted"/>
<protein>
    <recommendedName>
        <fullName evidence="1">Retroviral polymerase SH3-like domain-containing protein</fullName>
    </recommendedName>
</protein>
<dbReference type="EMBL" id="BAABME010000716">
    <property type="protein sequence ID" value="GAA0144934.1"/>
    <property type="molecule type" value="Genomic_DNA"/>
</dbReference>
<evidence type="ECO:0000313" key="2">
    <source>
        <dbReference type="EMBL" id="GAA0144934.1"/>
    </source>
</evidence>
<organism evidence="2 3">
    <name type="scientific">Lithospermum erythrorhizon</name>
    <name type="common">Purple gromwell</name>
    <name type="synonym">Lithospermum officinale var. erythrorhizon</name>
    <dbReference type="NCBI Taxonomy" id="34254"/>
    <lineage>
        <taxon>Eukaryota</taxon>
        <taxon>Viridiplantae</taxon>
        <taxon>Streptophyta</taxon>
        <taxon>Embryophyta</taxon>
        <taxon>Tracheophyta</taxon>
        <taxon>Spermatophyta</taxon>
        <taxon>Magnoliopsida</taxon>
        <taxon>eudicotyledons</taxon>
        <taxon>Gunneridae</taxon>
        <taxon>Pentapetalae</taxon>
        <taxon>asterids</taxon>
        <taxon>lamiids</taxon>
        <taxon>Boraginales</taxon>
        <taxon>Boraginaceae</taxon>
        <taxon>Boraginoideae</taxon>
        <taxon>Lithospermeae</taxon>
        <taxon>Lithospermum</taxon>
    </lineage>
</organism>
<evidence type="ECO:0000259" key="1">
    <source>
        <dbReference type="Pfam" id="PF25597"/>
    </source>
</evidence>
<dbReference type="Proteomes" id="UP001454036">
    <property type="component" value="Unassembled WGS sequence"/>
</dbReference>
<dbReference type="InterPro" id="IPR039537">
    <property type="entry name" value="Retrotran_Ty1/copia-like"/>
</dbReference>
<name>A0AAV3P0F7_LITER</name>
<reference evidence="2 3" key="1">
    <citation type="submission" date="2024-01" db="EMBL/GenBank/DDBJ databases">
        <title>The complete chloroplast genome sequence of Lithospermum erythrorhizon: insights into the phylogenetic relationship among Boraginaceae species and the maternal lineages of purple gromwells.</title>
        <authorList>
            <person name="Okada T."/>
            <person name="Watanabe K."/>
        </authorList>
    </citation>
    <scope>NUCLEOTIDE SEQUENCE [LARGE SCALE GENOMIC DNA]</scope>
</reference>
<dbReference type="Pfam" id="PF25597">
    <property type="entry name" value="SH3_retrovirus"/>
    <property type="match status" value="1"/>
</dbReference>
<dbReference type="AlphaFoldDB" id="A0AAV3P0F7"/>
<feature type="domain" description="Retroviral polymerase SH3-like" evidence="1">
    <location>
        <begin position="52"/>
        <end position="112"/>
    </location>
</feature>
<comment type="caution">
    <text evidence="2">The sequence shown here is derived from an EMBL/GenBank/DDBJ whole genome shotgun (WGS) entry which is preliminary data.</text>
</comment>
<dbReference type="PANTHER" id="PTHR42648:SF31">
    <property type="entry name" value="RNA-DIRECTED DNA POLYMERASE"/>
    <property type="match status" value="1"/>
</dbReference>
<dbReference type="PANTHER" id="PTHR42648">
    <property type="entry name" value="TRANSPOSASE, PUTATIVE-RELATED"/>
    <property type="match status" value="1"/>
</dbReference>
<keyword evidence="3" id="KW-1185">Reference proteome</keyword>
<dbReference type="InterPro" id="IPR057670">
    <property type="entry name" value="SH3_retrovirus"/>
</dbReference>